<evidence type="ECO:0000313" key="2">
    <source>
        <dbReference type="EMBL" id="GIJ55699.1"/>
    </source>
</evidence>
<feature type="compositionally biased region" description="Basic and acidic residues" evidence="1">
    <location>
        <begin position="1"/>
        <end position="23"/>
    </location>
</feature>
<organism evidence="2 3">
    <name type="scientific">Virgisporangium aurantiacum</name>
    <dbReference type="NCBI Taxonomy" id="175570"/>
    <lineage>
        <taxon>Bacteria</taxon>
        <taxon>Bacillati</taxon>
        <taxon>Actinomycetota</taxon>
        <taxon>Actinomycetes</taxon>
        <taxon>Micromonosporales</taxon>
        <taxon>Micromonosporaceae</taxon>
        <taxon>Virgisporangium</taxon>
    </lineage>
</organism>
<gene>
    <name evidence="2" type="ORF">Vau01_032150</name>
</gene>
<evidence type="ECO:0000313" key="3">
    <source>
        <dbReference type="Proteomes" id="UP000612585"/>
    </source>
</evidence>
<keyword evidence="3" id="KW-1185">Reference proteome</keyword>
<reference evidence="2" key="1">
    <citation type="submission" date="2021-01" db="EMBL/GenBank/DDBJ databases">
        <title>Whole genome shotgun sequence of Virgisporangium aurantiacum NBRC 16421.</title>
        <authorList>
            <person name="Komaki H."/>
            <person name="Tamura T."/>
        </authorList>
    </citation>
    <scope>NUCLEOTIDE SEQUENCE</scope>
    <source>
        <strain evidence="2">NBRC 16421</strain>
    </source>
</reference>
<dbReference type="EMBL" id="BOPG01000021">
    <property type="protein sequence ID" value="GIJ55699.1"/>
    <property type="molecule type" value="Genomic_DNA"/>
</dbReference>
<protein>
    <recommendedName>
        <fullName evidence="4">DNA-binding protein</fullName>
    </recommendedName>
</protein>
<proteinExistence type="predicted"/>
<feature type="region of interest" description="Disordered" evidence="1">
    <location>
        <begin position="1"/>
        <end position="38"/>
    </location>
</feature>
<dbReference type="AlphaFoldDB" id="A0A8J3Z136"/>
<evidence type="ECO:0008006" key="4">
    <source>
        <dbReference type="Google" id="ProtNLM"/>
    </source>
</evidence>
<accession>A0A8J3Z136</accession>
<dbReference type="RefSeq" id="WP_203992893.1">
    <property type="nucleotide sequence ID" value="NZ_BOPG01000021.1"/>
</dbReference>
<name>A0A8J3Z136_9ACTN</name>
<sequence length="129" mass="14282">MDDSATSDRARAERERAARERLVELGPGRLDPRPWQPHPVPPSAVDLIQAFLWWSGRHPAADPAQRDGAVAALELLAAARAELDQLETGLLFTGRALDLTWAQMARAMGLNSPQACQQRLDRLQARTRP</sequence>
<comment type="caution">
    <text evidence="2">The sequence shown here is derived from an EMBL/GenBank/DDBJ whole genome shotgun (WGS) entry which is preliminary data.</text>
</comment>
<evidence type="ECO:0000256" key="1">
    <source>
        <dbReference type="SAM" id="MobiDB-lite"/>
    </source>
</evidence>
<dbReference type="Proteomes" id="UP000612585">
    <property type="component" value="Unassembled WGS sequence"/>
</dbReference>